<evidence type="ECO:0000256" key="2">
    <source>
        <dbReference type="ARBA" id="ARBA00022763"/>
    </source>
</evidence>
<dbReference type="GO" id="GO:0032389">
    <property type="term" value="C:MutLalpha complex"/>
    <property type="evidence" value="ECO:0007669"/>
    <property type="project" value="TreeGrafter"/>
</dbReference>
<feature type="region of interest" description="Disordered" evidence="3">
    <location>
        <begin position="407"/>
        <end position="432"/>
    </location>
</feature>
<dbReference type="STRING" id="1081105.A0A162KD86"/>
<keyword evidence="6" id="KW-1185">Reference proteome</keyword>
<dbReference type="GO" id="GO:0140664">
    <property type="term" value="F:ATP-dependent DNA damage sensor activity"/>
    <property type="evidence" value="ECO:0007669"/>
    <property type="project" value="InterPro"/>
</dbReference>
<dbReference type="EMBL" id="AZHC01000003">
    <property type="protein sequence ID" value="OAA49414.1"/>
    <property type="molecule type" value="Genomic_DNA"/>
</dbReference>
<dbReference type="InterPro" id="IPR036890">
    <property type="entry name" value="HATPase_C_sf"/>
</dbReference>
<dbReference type="SUPFAM" id="SSF55874">
    <property type="entry name" value="ATPase domain of HSP90 chaperone/DNA topoisomerase II/histidine kinase"/>
    <property type="match status" value="1"/>
</dbReference>
<organism evidence="5 6">
    <name type="scientific">Metarhizium rileyi (strain RCEF 4871)</name>
    <name type="common">Nomuraea rileyi</name>
    <dbReference type="NCBI Taxonomy" id="1649241"/>
    <lineage>
        <taxon>Eukaryota</taxon>
        <taxon>Fungi</taxon>
        <taxon>Dikarya</taxon>
        <taxon>Ascomycota</taxon>
        <taxon>Pezizomycotina</taxon>
        <taxon>Sordariomycetes</taxon>
        <taxon>Hypocreomycetidae</taxon>
        <taxon>Hypocreales</taxon>
        <taxon>Clavicipitaceae</taxon>
        <taxon>Metarhizium</taxon>
    </lineage>
</organism>
<dbReference type="GO" id="GO:0016887">
    <property type="term" value="F:ATP hydrolysis activity"/>
    <property type="evidence" value="ECO:0007669"/>
    <property type="project" value="InterPro"/>
</dbReference>
<dbReference type="Gene3D" id="3.30.230.10">
    <property type="match status" value="1"/>
</dbReference>
<name>A0A162KD86_METRR</name>
<dbReference type="InterPro" id="IPR013507">
    <property type="entry name" value="DNA_mismatch_S5_2-like"/>
</dbReference>
<dbReference type="PANTHER" id="PTHR10073">
    <property type="entry name" value="DNA MISMATCH REPAIR PROTEIN MLH, PMS, MUTL"/>
    <property type="match status" value="1"/>
</dbReference>
<dbReference type="OMA" id="FARPNIK"/>
<dbReference type="InterPro" id="IPR038973">
    <property type="entry name" value="MutL/Mlh/Pms-like"/>
</dbReference>
<dbReference type="Proteomes" id="UP000243498">
    <property type="component" value="Unassembled WGS sequence"/>
</dbReference>
<evidence type="ECO:0000313" key="5">
    <source>
        <dbReference type="EMBL" id="OAA49414.1"/>
    </source>
</evidence>
<feature type="compositionally biased region" description="Polar residues" evidence="3">
    <location>
        <begin position="732"/>
        <end position="744"/>
    </location>
</feature>
<dbReference type="GO" id="GO:0030983">
    <property type="term" value="F:mismatched DNA binding"/>
    <property type="evidence" value="ECO:0007669"/>
    <property type="project" value="InterPro"/>
</dbReference>
<protein>
    <submittedName>
        <fullName evidence="5">Post Meiotic Segregation 2</fullName>
    </submittedName>
</protein>
<evidence type="ECO:0000259" key="4">
    <source>
        <dbReference type="SMART" id="SM01340"/>
    </source>
</evidence>
<dbReference type="AlphaFoldDB" id="A0A162KD86"/>
<feature type="compositionally biased region" description="Polar residues" evidence="3">
    <location>
        <begin position="407"/>
        <end position="422"/>
    </location>
</feature>
<dbReference type="NCBIfam" id="TIGR00585">
    <property type="entry name" value="mutl"/>
    <property type="match status" value="1"/>
</dbReference>
<dbReference type="InterPro" id="IPR002099">
    <property type="entry name" value="MutL/Mlh/PMS"/>
</dbReference>
<feature type="region of interest" description="Disordered" evidence="3">
    <location>
        <begin position="518"/>
        <end position="537"/>
    </location>
</feature>
<keyword evidence="2" id="KW-0227">DNA damage</keyword>
<dbReference type="SUPFAM" id="SSF54211">
    <property type="entry name" value="Ribosomal protein S5 domain 2-like"/>
    <property type="match status" value="1"/>
</dbReference>
<accession>A0A162KD86</accession>
<dbReference type="FunFam" id="3.30.565.10:FF:000017">
    <property type="entry name" value="PMS1 homolog 1, mismatch repair system component"/>
    <property type="match status" value="1"/>
</dbReference>
<dbReference type="Gene3D" id="3.30.565.10">
    <property type="entry name" value="Histidine kinase-like ATPase, C-terminal domain"/>
    <property type="match status" value="1"/>
</dbReference>
<proteinExistence type="inferred from homology"/>
<dbReference type="Pfam" id="PF13589">
    <property type="entry name" value="HATPase_c_3"/>
    <property type="match status" value="1"/>
</dbReference>
<dbReference type="SMART" id="SM01340">
    <property type="entry name" value="DNA_mis_repair"/>
    <property type="match status" value="1"/>
</dbReference>
<sequence length="943" mass="104483">MVIHILPQSVAHLLGSSMNITTPCDLVKGLLDNALDAKATAIEITISSNTIDRISVKDNGNGIDIDDFGALGRRAHTSKLREYSELTNIGGKTLGFRGEALASINTVAEVTITTKRLGDPIAWRIELVPSTGGVKDKRPVSSTVGTTVAVTKLFEKLRPRRQHALKESKRCISQVQQLLRAYVFARPNIKLSLKIMGDSKHLWTYSPKPPDLKREAILQMYGANGLASCIEIYEEIFLGRGSTSQIERQGSVPWLFSGYIPRPRYSTKDGRVRGTHLSIDRRPMSAGWNVTKKMVGILSSHLSKAAGPNFAEKNSNVFLQLDIQCPPCSYDPNITTGKDELLIYEEKGLLDGFELVCERVYETHGRALAEAHLSTTLRPQSIAISGSKELSESESATRTGTFILTSKNSDQHNNIGNGTTARNAPGATGPSIRTTAKTTFRVNMGRKEDNDSDEENMDMTVEVEIPIQPASVRDSHTAGQEQYTSSGNGSIRQYFQPIPLDGNQIACDETATAEVPVRGPIGHRLESPSPFNRDPLQPLSDIALNRIRDENESSPEPPGSDSILPEQMMDDDREETGPALRRLANITRHVVTQRPERASPSSGGPGLGPQETGYDEDFSPSDSISLGMLTPPPTNPRYRIEQTISQSRPRLQLNNSSTVRTTGVAQQRYNEIREVSSTDTIRHGNGVDTTLSAFGLSKIHPRRVAMPRAANEELSLLVPSQRSKGHSERPRNSITTTSPSNVSFYQKHGPIRPDTRRPSFSLCNSHELQNRPIQTSASFEKTDRCNGSHESESANETLAEERMSLTSSPFQPNKKLAGTTEDSREYLIRRQRLQTHHRQVRRMSTRRLPFESIDVDKQTFTLSAVICQQAQHIQRQMHHHSALEAYITQGNLVTCLPLRDLSHTHGVHRRLQLSVRSWMKKNYMSDGVEYASPSGATDECRAE</sequence>
<dbReference type="PROSITE" id="PS00058">
    <property type="entry name" value="DNA_MISMATCH_REPAIR_1"/>
    <property type="match status" value="1"/>
</dbReference>
<feature type="region of interest" description="Disordered" evidence="3">
    <location>
        <begin position="716"/>
        <end position="796"/>
    </location>
</feature>
<feature type="domain" description="DNA mismatch repair protein S5" evidence="4">
    <location>
        <begin position="217"/>
        <end position="362"/>
    </location>
</feature>
<dbReference type="InterPro" id="IPR014721">
    <property type="entry name" value="Ribsml_uS5_D2-typ_fold_subgr"/>
</dbReference>
<evidence type="ECO:0000313" key="6">
    <source>
        <dbReference type="Proteomes" id="UP000243498"/>
    </source>
</evidence>
<dbReference type="PANTHER" id="PTHR10073:SF41">
    <property type="entry name" value="MISMATCH REPAIR PROTEIN, PUTATIVE (AFU_ORTHOLOGUE AFUA_8G05820)-RELATED"/>
    <property type="match status" value="1"/>
</dbReference>
<dbReference type="GO" id="GO:0061982">
    <property type="term" value="P:meiosis I cell cycle process"/>
    <property type="evidence" value="ECO:0007669"/>
    <property type="project" value="UniProtKB-ARBA"/>
</dbReference>
<comment type="similarity">
    <text evidence="1">Belongs to the DNA mismatch repair MutL/HexB family.</text>
</comment>
<evidence type="ECO:0000256" key="3">
    <source>
        <dbReference type="SAM" id="MobiDB-lite"/>
    </source>
</evidence>
<feature type="region of interest" description="Disordered" evidence="3">
    <location>
        <begin position="587"/>
        <end position="624"/>
    </location>
</feature>
<dbReference type="InterPro" id="IPR020568">
    <property type="entry name" value="Ribosomal_Su5_D2-typ_SF"/>
</dbReference>
<dbReference type="InterPro" id="IPR014762">
    <property type="entry name" value="DNA_mismatch_repair_CS"/>
</dbReference>
<reference evidence="5 6" key="1">
    <citation type="journal article" date="2016" name="Genome Biol. Evol.">
        <title>Divergent and convergent evolution of fungal pathogenicity.</title>
        <authorList>
            <person name="Shang Y."/>
            <person name="Xiao G."/>
            <person name="Zheng P."/>
            <person name="Cen K."/>
            <person name="Zhan S."/>
            <person name="Wang C."/>
        </authorList>
    </citation>
    <scope>NUCLEOTIDE SEQUENCE [LARGE SCALE GENOMIC DNA]</scope>
    <source>
        <strain evidence="5 6">RCEF 4871</strain>
    </source>
</reference>
<dbReference type="GO" id="GO:0006298">
    <property type="term" value="P:mismatch repair"/>
    <property type="evidence" value="ECO:0007669"/>
    <property type="project" value="InterPro"/>
</dbReference>
<feature type="compositionally biased region" description="Basic and acidic residues" evidence="3">
    <location>
        <begin position="780"/>
        <end position="792"/>
    </location>
</feature>
<evidence type="ECO:0000256" key="1">
    <source>
        <dbReference type="ARBA" id="ARBA00006082"/>
    </source>
</evidence>
<comment type="caution">
    <text evidence="5">The sequence shown here is derived from an EMBL/GenBank/DDBJ whole genome shotgun (WGS) entry which is preliminary data.</text>
</comment>
<dbReference type="OrthoDB" id="10263226at2759"/>
<dbReference type="GO" id="GO:0005524">
    <property type="term" value="F:ATP binding"/>
    <property type="evidence" value="ECO:0007669"/>
    <property type="project" value="InterPro"/>
</dbReference>
<feature type="compositionally biased region" description="Polar residues" evidence="3">
    <location>
        <begin position="761"/>
        <end position="779"/>
    </location>
</feature>
<gene>
    <name evidence="5" type="ORF">NOR_01337</name>
</gene>